<feature type="non-terminal residue" evidence="13">
    <location>
        <position position="1"/>
    </location>
</feature>
<keyword evidence="14" id="KW-1185">Reference proteome</keyword>
<organism evidence="13 14">
    <name type="scientific">Durusdinium trenchii</name>
    <dbReference type="NCBI Taxonomy" id="1381693"/>
    <lineage>
        <taxon>Eukaryota</taxon>
        <taxon>Sar</taxon>
        <taxon>Alveolata</taxon>
        <taxon>Dinophyceae</taxon>
        <taxon>Suessiales</taxon>
        <taxon>Symbiodiniaceae</taxon>
        <taxon>Durusdinium</taxon>
    </lineage>
</organism>
<dbReference type="InterPro" id="IPR013155">
    <property type="entry name" value="M/V/L/I-tRNA-synth_anticd-bd"/>
</dbReference>
<dbReference type="PRINTS" id="PR00986">
    <property type="entry name" value="TRNASYNTHVAL"/>
</dbReference>
<keyword evidence="7 10" id="KW-0030">Aminoacyl-tRNA synthetase</keyword>
<evidence type="ECO:0000256" key="2">
    <source>
        <dbReference type="ARBA" id="ARBA00013169"/>
    </source>
</evidence>
<keyword evidence="3 10" id="KW-0436">Ligase</keyword>
<dbReference type="NCBIfam" id="TIGR00422">
    <property type="entry name" value="valS"/>
    <property type="match status" value="1"/>
</dbReference>
<evidence type="ECO:0000256" key="6">
    <source>
        <dbReference type="ARBA" id="ARBA00022917"/>
    </source>
</evidence>
<dbReference type="InterPro" id="IPR010978">
    <property type="entry name" value="tRNA-bd_arm"/>
</dbReference>
<accession>A0ABP0IXB5</accession>
<evidence type="ECO:0000256" key="9">
    <source>
        <dbReference type="ARBA" id="ARBA00047552"/>
    </source>
</evidence>
<feature type="domain" description="Methionyl/Valyl/Leucyl/Isoleucyl-tRNA synthetase anticodon-binding" evidence="12">
    <location>
        <begin position="695"/>
        <end position="854"/>
    </location>
</feature>
<evidence type="ECO:0000256" key="5">
    <source>
        <dbReference type="ARBA" id="ARBA00022840"/>
    </source>
</evidence>
<dbReference type="PROSITE" id="PS00178">
    <property type="entry name" value="AA_TRNA_LIGASE_I"/>
    <property type="match status" value="1"/>
</dbReference>
<dbReference type="EMBL" id="CAXAMM010005282">
    <property type="protein sequence ID" value="CAK9006717.1"/>
    <property type="molecule type" value="Genomic_DNA"/>
</dbReference>
<dbReference type="InterPro" id="IPR009080">
    <property type="entry name" value="tRNAsynth_Ia_anticodon-bd"/>
</dbReference>
<evidence type="ECO:0000256" key="1">
    <source>
        <dbReference type="ARBA" id="ARBA00005594"/>
    </source>
</evidence>
<comment type="caution">
    <text evidence="13">The sequence shown here is derived from an EMBL/GenBank/DDBJ whole genome shotgun (WGS) entry which is preliminary data.</text>
</comment>
<evidence type="ECO:0000313" key="13">
    <source>
        <dbReference type="EMBL" id="CAK9006717.1"/>
    </source>
</evidence>
<dbReference type="Gene3D" id="3.40.50.620">
    <property type="entry name" value="HUPs"/>
    <property type="match status" value="2"/>
</dbReference>
<keyword evidence="5 10" id="KW-0067">ATP-binding</keyword>
<dbReference type="SUPFAM" id="SSF52374">
    <property type="entry name" value="Nucleotidylyl transferase"/>
    <property type="match status" value="1"/>
</dbReference>
<evidence type="ECO:0000256" key="4">
    <source>
        <dbReference type="ARBA" id="ARBA00022741"/>
    </source>
</evidence>
<dbReference type="SUPFAM" id="SSF47323">
    <property type="entry name" value="Anticodon-binding domain of a subclass of class I aminoacyl-tRNA synthetases"/>
    <property type="match status" value="1"/>
</dbReference>
<dbReference type="InterPro" id="IPR001412">
    <property type="entry name" value="aa-tRNA-synth_I_CS"/>
</dbReference>
<dbReference type="EC" id="6.1.1.9" evidence="2"/>
<sequence length="1010" mass="114361">SFEPHKVEAGVYDWWQEGGAFEVDKQQGKSGKVFSMVIPPPNVTGQLHIGHALTVTIQDALVRKHKMQGDQVVWIPGVDHAGIATQTVVEKKLMKTTGETRHDLGRERFLDKVWEWYEEYNHRIDNQLKRLGSSLDWSRKVFTMDAPRREAVTQAFVSMHERGLIYRDVRMINWCPHLRTVISDLEVEFEEISSPRKLKLPGKSNPVEFGVMHTFGYPVEGSSEVLQVSTTRLETMLGDVAVMVHPEDARYQHLHGKKVVHPFFPERKLPILVDEVLVDMEQGTGAVKITPAHDPNDLEAARRQPKELGLELTTIMNEDGTMNDTCGPEWAGRDRFEVRDALVQALDFKGLYFGKKPNAMSLARCSRSGDVVEPLLMPQWFVKCDEMASRALDVVADGKLEMAPDYHRKTWNHFLGNIHDWCVSRQLWWGHRVPAYRVIFSDAAVAEEEEHWVVAKSVEEAHTQVYNKYGLERDSGAYRLEQDPDVLDTWFSSSLFPMTALNWPQEEEQQQGQEGQSLLQRAYPLSLMETGTDILFFWVARMVMMCTTLHPKGEIPFKKVYLHPIIRDRQGRKMSKSLGNVIDPVHVIDGASLDTLIGELHKGNLGQEEIAFATSALKKDFAEGIPRCGTDALRLALASYLHTGVAINMDVARVVQWRQFLNKIWNAQQFLLHYQRQDEVSQQAEVATPQQLETRWILSRLSHCVAACNKSYDEIDLGKVTASISDFVVGELCDVYIEASKRNLRDDASAKSYVEAMRTLVDCLDQTFRLMHPLAPFATEELWHRLLGSQGQHPSSWLGSACSDRAQYSPSSMLAESEFPKTESWAHFRDLDAERDMGLVMEAVRAARTLRENLIGVIESTRLYEQVEFVVDDLTLAEAQTLSSQTALIEQLARMKRVDVITGAGPATPGSVQLDLAVRPGILARLTIQIRAGDRSKVEREMQLNTKRQGKLTKSIAQWEARLDNPKYIAKTPEHAQQKGRDTLTKLRADLSSLEASAETFSKLIASKSE</sequence>
<dbReference type="SUPFAM" id="SSF50677">
    <property type="entry name" value="ValRS/IleRS/LeuRS editing domain"/>
    <property type="match status" value="1"/>
</dbReference>
<dbReference type="SUPFAM" id="SSF46589">
    <property type="entry name" value="tRNA-binding arm"/>
    <property type="match status" value="1"/>
</dbReference>
<dbReference type="Gene3D" id="1.10.730.10">
    <property type="entry name" value="Isoleucyl-tRNA Synthetase, Domain 1"/>
    <property type="match status" value="1"/>
</dbReference>
<comment type="similarity">
    <text evidence="1 10">Belongs to the class-I aminoacyl-tRNA synthetase family.</text>
</comment>
<gene>
    <name evidence="13" type="ORF">SCF082_LOCUS9147</name>
</gene>
<dbReference type="PANTHER" id="PTHR11946">
    <property type="entry name" value="VALYL-TRNA SYNTHETASES"/>
    <property type="match status" value="1"/>
</dbReference>
<dbReference type="PANTHER" id="PTHR11946:SF57">
    <property type="entry name" value="VALINE--TRNA LIGASE, MITOCHONDRIAL-RELATED"/>
    <property type="match status" value="1"/>
</dbReference>
<dbReference type="NCBIfam" id="NF004349">
    <property type="entry name" value="PRK05729.1"/>
    <property type="match status" value="1"/>
</dbReference>
<name>A0ABP0IXB5_9DINO</name>
<dbReference type="InterPro" id="IPR014729">
    <property type="entry name" value="Rossmann-like_a/b/a_fold"/>
</dbReference>
<dbReference type="InterPro" id="IPR009008">
    <property type="entry name" value="Val/Leu/Ile-tRNA-synth_edit"/>
</dbReference>
<evidence type="ECO:0000259" key="11">
    <source>
        <dbReference type="Pfam" id="PF00133"/>
    </source>
</evidence>
<comment type="catalytic activity">
    <reaction evidence="9">
        <text>tRNA(Val) + L-valine + ATP = L-valyl-tRNA(Val) + AMP + diphosphate</text>
        <dbReference type="Rhea" id="RHEA:10704"/>
        <dbReference type="Rhea" id="RHEA-COMP:9672"/>
        <dbReference type="Rhea" id="RHEA-COMP:9708"/>
        <dbReference type="ChEBI" id="CHEBI:30616"/>
        <dbReference type="ChEBI" id="CHEBI:33019"/>
        <dbReference type="ChEBI" id="CHEBI:57762"/>
        <dbReference type="ChEBI" id="CHEBI:78442"/>
        <dbReference type="ChEBI" id="CHEBI:78537"/>
        <dbReference type="ChEBI" id="CHEBI:456215"/>
        <dbReference type="EC" id="6.1.1.9"/>
    </reaction>
</comment>
<keyword evidence="4 10" id="KW-0547">Nucleotide-binding</keyword>
<proteinExistence type="inferred from homology"/>
<keyword evidence="6 10" id="KW-0648">Protein biosynthesis</keyword>
<dbReference type="InterPro" id="IPR002300">
    <property type="entry name" value="aa-tRNA-synth_Ia"/>
</dbReference>
<evidence type="ECO:0000313" key="14">
    <source>
        <dbReference type="Proteomes" id="UP001642464"/>
    </source>
</evidence>
<dbReference type="InterPro" id="IPR033705">
    <property type="entry name" value="Anticodon_Ia_Val"/>
</dbReference>
<evidence type="ECO:0000259" key="12">
    <source>
        <dbReference type="Pfam" id="PF08264"/>
    </source>
</evidence>
<dbReference type="Pfam" id="PF08264">
    <property type="entry name" value="Anticodon_1"/>
    <property type="match status" value="1"/>
</dbReference>
<evidence type="ECO:0000256" key="10">
    <source>
        <dbReference type="RuleBase" id="RU363035"/>
    </source>
</evidence>
<reference evidence="13 14" key="1">
    <citation type="submission" date="2024-02" db="EMBL/GenBank/DDBJ databases">
        <authorList>
            <person name="Chen Y."/>
            <person name="Shah S."/>
            <person name="Dougan E. K."/>
            <person name="Thang M."/>
            <person name="Chan C."/>
        </authorList>
    </citation>
    <scope>NUCLEOTIDE SEQUENCE [LARGE SCALE GENOMIC DNA]</scope>
</reference>
<dbReference type="CDD" id="cd00817">
    <property type="entry name" value="ValRS_core"/>
    <property type="match status" value="1"/>
</dbReference>
<dbReference type="CDD" id="cd07962">
    <property type="entry name" value="Anticodon_Ia_Val"/>
    <property type="match status" value="1"/>
</dbReference>
<dbReference type="InterPro" id="IPR002303">
    <property type="entry name" value="Valyl-tRNA_ligase"/>
</dbReference>
<evidence type="ECO:0000256" key="7">
    <source>
        <dbReference type="ARBA" id="ARBA00023146"/>
    </source>
</evidence>
<dbReference type="Proteomes" id="UP001642464">
    <property type="component" value="Unassembled WGS sequence"/>
</dbReference>
<dbReference type="Gene3D" id="3.90.740.10">
    <property type="entry name" value="Valyl/Leucyl/Isoleucyl-tRNA synthetase, editing domain"/>
    <property type="match status" value="1"/>
</dbReference>
<dbReference type="InterPro" id="IPR037118">
    <property type="entry name" value="Val-tRNA_synth_C_sf"/>
</dbReference>
<dbReference type="Gene3D" id="1.10.287.380">
    <property type="entry name" value="Valyl-tRNA synthetase, C-terminal domain"/>
    <property type="match status" value="1"/>
</dbReference>
<dbReference type="Pfam" id="PF00133">
    <property type="entry name" value="tRNA-synt_1"/>
    <property type="match status" value="1"/>
</dbReference>
<evidence type="ECO:0000256" key="8">
    <source>
        <dbReference type="ARBA" id="ARBA00029936"/>
    </source>
</evidence>
<evidence type="ECO:0000256" key="3">
    <source>
        <dbReference type="ARBA" id="ARBA00022598"/>
    </source>
</evidence>
<protein>
    <recommendedName>
        <fullName evidence="2">valine--tRNA ligase</fullName>
        <ecNumber evidence="2">6.1.1.9</ecNumber>
    </recommendedName>
    <alternativeName>
        <fullName evidence="8">Valyl-tRNA synthetase</fullName>
    </alternativeName>
</protein>
<feature type="domain" description="Aminoacyl-tRNA synthetase class Ia" evidence="11">
    <location>
        <begin position="11"/>
        <end position="649"/>
    </location>
</feature>